<evidence type="ECO:0000313" key="1">
    <source>
        <dbReference type="EMBL" id="EJD32399.1"/>
    </source>
</evidence>
<dbReference type="KEGG" id="adl:AURDEDRAFT_163519"/>
<dbReference type="AlphaFoldDB" id="J0CQB6"/>
<reference evidence="2" key="1">
    <citation type="journal article" date="2012" name="Science">
        <title>The Paleozoic origin of enzymatic lignin decomposition reconstructed from 31 fungal genomes.</title>
        <authorList>
            <person name="Floudas D."/>
            <person name="Binder M."/>
            <person name="Riley R."/>
            <person name="Barry K."/>
            <person name="Blanchette R.A."/>
            <person name="Henrissat B."/>
            <person name="Martinez A.T."/>
            <person name="Otillar R."/>
            <person name="Spatafora J.W."/>
            <person name="Yadav J.S."/>
            <person name="Aerts A."/>
            <person name="Benoit I."/>
            <person name="Boyd A."/>
            <person name="Carlson A."/>
            <person name="Copeland A."/>
            <person name="Coutinho P.M."/>
            <person name="de Vries R.P."/>
            <person name="Ferreira P."/>
            <person name="Findley K."/>
            <person name="Foster B."/>
            <person name="Gaskell J."/>
            <person name="Glotzer D."/>
            <person name="Gorecki P."/>
            <person name="Heitman J."/>
            <person name="Hesse C."/>
            <person name="Hori C."/>
            <person name="Igarashi K."/>
            <person name="Jurgens J.A."/>
            <person name="Kallen N."/>
            <person name="Kersten P."/>
            <person name="Kohler A."/>
            <person name="Kuees U."/>
            <person name="Kumar T.K.A."/>
            <person name="Kuo A."/>
            <person name="LaButti K."/>
            <person name="Larrondo L.F."/>
            <person name="Lindquist E."/>
            <person name="Ling A."/>
            <person name="Lombard V."/>
            <person name="Lucas S."/>
            <person name="Lundell T."/>
            <person name="Martin R."/>
            <person name="McLaughlin D.J."/>
            <person name="Morgenstern I."/>
            <person name="Morin E."/>
            <person name="Murat C."/>
            <person name="Nagy L.G."/>
            <person name="Nolan M."/>
            <person name="Ohm R.A."/>
            <person name="Patyshakuliyeva A."/>
            <person name="Rokas A."/>
            <person name="Ruiz-Duenas F.J."/>
            <person name="Sabat G."/>
            <person name="Salamov A."/>
            <person name="Samejima M."/>
            <person name="Schmutz J."/>
            <person name="Slot J.C."/>
            <person name="St John F."/>
            <person name="Stenlid J."/>
            <person name="Sun H."/>
            <person name="Sun S."/>
            <person name="Syed K."/>
            <person name="Tsang A."/>
            <person name="Wiebenga A."/>
            <person name="Young D."/>
            <person name="Pisabarro A."/>
            <person name="Eastwood D.C."/>
            <person name="Martin F."/>
            <person name="Cullen D."/>
            <person name="Grigoriev I.V."/>
            <person name="Hibbett D.S."/>
        </authorList>
    </citation>
    <scope>NUCLEOTIDE SEQUENCE [LARGE SCALE GENOMIC DNA]</scope>
    <source>
        <strain evidence="2">TFB10046</strain>
    </source>
</reference>
<keyword evidence="2" id="KW-1185">Reference proteome</keyword>
<gene>
    <name evidence="1" type="ORF">AURDEDRAFT_178533</name>
</gene>
<dbReference type="EMBL" id="JH689011">
    <property type="protein sequence ID" value="EJD32399.1"/>
    <property type="molecule type" value="Genomic_DNA"/>
</dbReference>
<organism evidence="1 2">
    <name type="scientific">Auricularia subglabra (strain TFB-10046 / SS5)</name>
    <name type="common">White-rot fungus</name>
    <name type="synonym">Auricularia delicata (strain TFB10046)</name>
    <dbReference type="NCBI Taxonomy" id="717982"/>
    <lineage>
        <taxon>Eukaryota</taxon>
        <taxon>Fungi</taxon>
        <taxon>Dikarya</taxon>
        <taxon>Basidiomycota</taxon>
        <taxon>Agaricomycotina</taxon>
        <taxon>Agaricomycetes</taxon>
        <taxon>Auriculariales</taxon>
        <taxon>Auriculariaceae</taxon>
        <taxon>Auricularia</taxon>
    </lineage>
</organism>
<protein>
    <submittedName>
        <fullName evidence="1">Uncharacterized protein</fullName>
    </submittedName>
</protein>
<dbReference type="KEGG" id="adl:AURDEDRAFT_178533"/>
<proteinExistence type="predicted"/>
<sequence>MSELKHFTPVRQSRVSDMNALRRLRISIHISGMWAENTPIMPLDEAPNREAPEPLRAAVDQPPIEPTRDVHLYDLVRRAFVPSAERGACESLPRGHDVVSARWRGSNARRSRR</sequence>
<accession>J0CQB6</accession>
<evidence type="ECO:0000313" key="2">
    <source>
        <dbReference type="Proteomes" id="UP000006514"/>
    </source>
</evidence>
<dbReference type="InParanoid" id="J0CQB6"/>
<name>J0CQB6_AURST</name>
<dbReference type="Proteomes" id="UP000006514">
    <property type="component" value="Unassembled WGS sequence"/>
</dbReference>